<dbReference type="GO" id="GO:0003729">
    <property type="term" value="F:mRNA binding"/>
    <property type="evidence" value="ECO:0007669"/>
    <property type="project" value="UniProtKB-ARBA"/>
</dbReference>
<evidence type="ECO:0000256" key="2">
    <source>
        <dbReference type="PROSITE-ProRule" id="PRU00708"/>
    </source>
</evidence>
<keyword evidence="1" id="KW-0677">Repeat</keyword>
<dbReference type="EMBL" id="LR746264">
    <property type="protein sequence ID" value="CAA7388290.1"/>
    <property type="molecule type" value="Genomic_DNA"/>
</dbReference>
<reference evidence="4" key="1">
    <citation type="submission" date="2020-02" db="EMBL/GenBank/DDBJ databases">
        <authorList>
            <person name="Scholz U."/>
            <person name="Mascher M."/>
            <person name="Fiebig A."/>
        </authorList>
    </citation>
    <scope>NUCLEOTIDE SEQUENCE</scope>
</reference>
<dbReference type="PROSITE" id="PS51375">
    <property type="entry name" value="PPR"/>
    <property type="match status" value="4"/>
</dbReference>
<sequence length="608" mass="64168">MVQRAARPVSLPTVFARAASSRVLSPTAHSDPPAQPSATSALPSLPPSPATSTKLMSAYFSSGLPNHARQVFDKMSQRDVVSWTALISGYSSSSLQEDAFSAFCAMMAEGVPPNAYTISSVLKICSGGGASAAAALQGVAVKFGVDGQCYVANALLAAYAACGGAAGMRDARAIFDRIAPKTAVPWTTMIAGYVRSGDGHAAVEEFRRMLQEGVGLSPFSCSAAVRASAMVGSFAFGEQIHSAAIKLGFEENLPVGNSLLDMYCRCRSLSEAEQFFREMRRRDLITWNTMISGMEKGSPRRAMGLLVEMGSDGLQPNCFTFTTIAAACGNLTLLAHGRQLHAAAVRRGYADDLPLANAIVDMYAKCGSIAAAIRVFDRMTRRDLVSWTSMMMGYGAHGLAEEAMKLFSEMIACGVSPDQVVLLGLLSACSHAGFVEEGMKYFTSLGGGGGVSSGGQETYGCVVDLLGRSGRIAEACEVMGKMPFEPDESVWGALLGACRIHGNAAVGKIAAGKILEKTGAAADAYAVLCTILAGGGEWGEFARTRRMMRAVGARKEAGRSWVEAKGAVSMFAAADKQHPQMGLVYGALETLTEIMKTEDRPWTLEEIT</sequence>
<accession>A0A7I8JWS3</accession>
<evidence type="ECO:0000256" key="1">
    <source>
        <dbReference type="ARBA" id="ARBA00022737"/>
    </source>
</evidence>
<organism evidence="4 5">
    <name type="scientific">Spirodela intermedia</name>
    <name type="common">Intermediate duckweed</name>
    <dbReference type="NCBI Taxonomy" id="51605"/>
    <lineage>
        <taxon>Eukaryota</taxon>
        <taxon>Viridiplantae</taxon>
        <taxon>Streptophyta</taxon>
        <taxon>Embryophyta</taxon>
        <taxon>Tracheophyta</taxon>
        <taxon>Spermatophyta</taxon>
        <taxon>Magnoliopsida</taxon>
        <taxon>Liliopsida</taxon>
        <taxon>Araceae</taxon>
        <taxon>Lemnoideae</taxon>
        <taxon>Spirodela</taxon>
    </lineage>
</organism>
<evidence type="ECO:0000256" key="3">
    <source>
        <dbReference type="SAM" id="MobiDB-lite"/>
    </source>
</evidence>
<dbReference type="Pfam" id="PF01535">
    <property type="entry name" value="PPR"/>
    <property type="match status" value="4"/>
</dbReference>
<keyword evidence="5" id="KW-1185">Reference proteome</keyword>
<evidence type="ECO:0000313" key="5">
    <source>
        <dbReference type="Proteomes" id="UP000663760"/>
    </source>
</evidence>
<dbReference type="OrthoDB" id="609013at2759"/>
<protein>
    <submittedName>
        <fullName evidence="4">Uncharacterized protein</fullName>
    </submittedName>
</protein>
<dbReference type="InterPro" id="IPR011990">
    <property type="entry name" value="TPR-like_helical_dom_sf"/>
</dbReference>
<feature type="repeat" description="PPR" evidence="2">
    <location>
        <begin position="79"/>
        <end position="113"/>
    </location>
</feature>
<evidence type="ECO:0000313" key="4">
    <source>
        <dbReference type="EMBL" id="CAA7388290.1"/>
    </source>
</evidence>
<dbReference type="Pfam" id="PF13041">
    <property type="entry name" value="PPR_2"/>
    <property type="match status" value="2"/>
</dbReference>
<feature type="repeat" description="PPR" evidence="2">
    <location>
        <begin position="252"/>
        <end position="286"/>
    </location>
</feature>
<dbReference type="AlphaFoldDB" id="A0A7I8JWS3"/>
<feature type="region of interest" description="Disordered" evidence="3">
    <location>
        <begin position="25"/>
        <end position="49"/>
    </location>
</feature>
<proteinExistence type="predicted"/>
<dbReference type="InterPro" id="IPR002885">
    <property type="entry name" value="PPR_rpt"/>
</dbReference>
<dbReference type="InterPro" id="IPR046960">
    <property type="entry name" value="PPR_At4g14850-like_plant"/>
</dbReference>
<dbReference type="FunFam" id="1.25.40.10:FF:000073">
    <property type="entry name" value="Pentatricopeptide repeat-containing protein chloroplastic"/>
    <property type="match status" value="1"/>
</dbReference>
<feature type="repeat" description="PPR" evidence="2">
    <location>
        <begin position="383"/>
        <end position="417"/>
    </location>
</feature>
<gene>
    <name evidence="4" type="ORF">SI8410_01000558</name>
</gene>
<dbReference type="GO" id="GO:0009451">
    <property type="term" value="P:RNA modification"/>
    <property type="evidence" value="ECO:0007669"/>
    <property type="project" value="InterPro"/>
</dbReference>
<dbReference type="PANTHER" id="PTHR47926:SF448">
    <property type="entry name" value="PENTACOTRIPEPTIDE-REPEAT REGION OF PRORP DOMAIN-CONTAINING PROTEIN"/>
    <property type="match status" value="1"/>
</dbReference>
<dbReference type="Gene3D" id="1.25.40.10">
    <property type="entry name" value="Tetratricopeptide repeat domain"/>
    <property type="match status" value="5"/>
</dbReference>
<dbReference type="Proteomes" id="UP000663760">
    <property type="component" value="Chromosome 1"/>
</dbReference>
<dbReference type="NCBIfam" id="TIGR00756">
    <property type="entry name" value="PPR"/>
    <property type="match status" value="6"/>
</dbReference>
<feature type="repeat" description="PPR" evidence="2">
    <location>
        <begin position="182"/>
        <end position="216"/>
    </location>
</feature>
<name>A0A7I8JWS3_SPIIN</name>
<dbReference type="PANTHER" id="PTHR47926">
    <property type="entry name" value="PENTATRICOPEPTIDE REPEAT-CONTAINING PROTEIN"/>
    <property type="match status" value="1"/>
</dbReference>
<dbReference type="FunFam" id="1.25.40.10:FF:000090">
    <property type="entry name" value="Pentatricopeptide repeat-containing protein, chloroplastic"/>
    <property type="match status" value="1"/>
</dbReference>